<dbReference type="GO" id="GO:0006260">
    <property type="term" value="P:DNA replication"/>
    <property type="evidence" value="ECO:0007669"/>
    <property type="project" value="EnsemblFungi"/>
</dbReference>
<dbReference type="GO" id="GO:0000070">
    <property type="term" value="P:mitotic sister chromatid segregation"/>
    <property type="evidence" value="ECO:0007669"/>
    <property type="project" value="EnsemblFungi"/>
</dbReference>
<dbReference type="AlphaFoldDB" id="A0A1E4RFM3"/>
<feature type="non-terminal residue" evidence="15">
    <location>
        <position position="1134"/>
    </location>
</feature>
<dbReference type="Pfam" id="PF00270">
    <property type="entry name" value="DEAD"/>
    <property type="match status" value="1"/>
</dbReference>
<feature type="compositionally biased region" description="Polar residues" evidence="12">
    <location>
        <begin position="1096"/>
        <end position="1117"/>
    </location>
</feature>
<dbReference type="InterPro" id="IPR036390">
    <property type="entry name" value="WH_DNA-bd_sf"/>
</dbReference>
<dbReference type="SMART" id="SM00487">
    <property type="entry name" value="DEXDc"/>
    <property type="match status" value="1"/>
</dbReference>
<evidence type="ECO:0000256" key="12">
    <source>
        <dbReference type="SAM" id="MobiDB-lite"/>
    </source>
</evidence>
<dbReference type="GO" id="GO:0010520">
    <property type="term" value="P:regulation of reciprocal meiotic recombination"/>
    <property type="evidence" value="ECO:0007669"/>
    <property type="project" value="EnsemblFungi"/>
</dbReference>
<dbReference type="GO" id="GO:0000722">
    <property type="term" value="P:telomere maintenance via recombination"/>
    <property type="evidence" value="ECO:0007669"/>
    <property type="project" value="EnsemblFungi"/>
</dbReference>
<evidence type="ECO:0000256" key="1">
    <source>
        <dbReference type="ARBA" id="ARBA00004123"/>
    </source>
</evidence>
<evidence type="ECO:0000256" key="2">
    <source>
        <dbReference type="ARBA" id="ARBA00005446"/>
    </source>
</evidence>
<dbReference type="InterPro" id="IPR022758">
    <property type="entry name" value="Helicase_Sgs1"/>
</dbReference>
<feature type="region of interest" description="Disordered" evidence="12">
    <location>
        <begin position="143"/>
        <end position="197"/>
    </location>
</feature>
<dbReference type="GO" id="GO:0043138">
    <property type="term" value="F:3'-5' DNA helicase activity"/>
    <property type="evidence" value="ECO:0007669"/>
    <property type="project" value="UniProtKB-EC"/>
</dbReference>
<dbReference type="Gene3D" id="3.40.50.300">
    <property type="entry name" value="P-loop containing nucleotide triphosphate hydrolases"/>
    <property type="match status" value="2"/>
</dbReference>
<dbReference type="GO" id="GO:0003677">
    <property type="term" value="F:DNA binding"/>
    <property type="evidence" value="ECO:0007669"/>
    <property type="project" value="UniProtKB-KW"/>
</dbReference>
<feature type="domain" description="Helicase C-terminal" evidence="14">
    <location>
        <begin position="612"/>
        <end position="768"/>
    </location>
</feature>
<evidence type="ECO:0000256" key="6">
    <source>
        <dbReference type="ARBA" id="ARBA00022840"/>
    </source>
</evidence>
<dbReference type="OrthoDB" id="10261556at2759"/>
<comment type="similarity">
    <text evidence="2">Belongs to the helicase family. RecQ subfamily.</text>
</comment>
<dbReference type="InterPro" id="IPR044876">
    <property type="entry name" value="HRDC_dom_sf"/>
</dbReference>
<keyword evidence="4" id="KW-0378">Hydrolase</keyword>
<dbReference type="FunFam" id="3.40.50.300:FF:000296">
    <property type="entry name" value="ATP-dependent DNA helicase RecQ"/>
    <property type="match status" value="1"/>
</dbReference>
<dbReference type="GO" id="GO:0031422">
    <property type="term" value="C:RecQ family helicase-topoisomerase III complex"/>
    <property type="evidence" value="ECO:0007669"/>
    <property type="project" value="EnsemblFungi"/>
</dbReference>
<feature type="compositionally biased region" description="Acidic residues" evidence="12">
    <location>
        <begin position="179"/>
        <end position="197"/>
    </location>
</feature>
<feature type="compositionally biased region" description="Acidic residues" evidence="12">
    <location>
        <begin position="302"/>
        <end position="311"/>
    </location>
</feature>
<feature type="compositionally biased region" description="Polar residues" evidence="12">
    <location>
        <begin position="88"/>
        <end position="104"/>
    </location>
</feature>
<dbReference type="Pfam" id="PF00271">
    <property type="entry name" value="Helicase_C"/>
    <property type="match status" value="1"/>
</dbReference>
<comment type="subcellular location">
    <subcellularLocation>
        <location evidence="1">Nucleus</location>
    </subcellularLocation>
</comment>
<dbReference type="InterPro" id="IPR002464">
    <property type="entry name" value="DNA/RNA_helicase_DEAH_CS"/>
</dbReference>
<evidence type="ECO:0000259" key="14">
    <source>
        <dbReference type="PROSITE" id="PS51194"/>
    </source>
</evidence>
<evidence type="ECO:0000256" key="3">
    <source>
        <dbReference type="ARBA" id="ARBA00022741"/>
    </source>
</evidence>
<feature type="region of interest" description="Disordered" evidence="12">
    <location>
        <begin position="88"/>
        <end position="128"/>
    </location>
</feature>
<dbReference type="InterPro" id="IPR014001">
    <property type="entry name" value="Helicase_ATP-bd"/>
</dbReference>
<keyword evidence="7" id="KW-0238">DNA-binding</keyword>
<dbReference type="Pfam" id="PF16124">
    <property type="entry name" value="RecQ_Zn_bind"/>
    <property type="match status" value="1"/>
</dbReference>
<evidence type="ECO:0000313" key="15">
    <source>
        <dbReference type="EMBL" id="ODV66064.1"/>
    </source>
</evidence>
<dbReference type="InterPro" id="IPR027417">
    <property type="entry name" value="P-loop_NTPase"/>
</dbReference>
<evidence type="ECO:0000256" key="10">
    <source>
        <dbReference type="ARBA" id="ARBA00034617"/>
    </source>
</evidence>
<accession>A0A1E4RFM3</accession>
<dbReference type="GeneID" id="30998490"/>
<dbReference type="GO" id="GO:0005524">
    <property type="term" value="F:ATP binding"/>
    <property type="evidence" value="ECO:0007669"/>
    <property type="project" value="UniProtKB-KW"/>
</dbReference>
<dbReference type="EMBL" id="KV454543">
    <property type="protein sequence ID" value="ODV66064.1"/>
    <property type="molecule type" value="Genomic_DNA"/>
</dbReference>
<dbReference type="InterPro" id="IPR018982">
    <property type="entry name" value="RQC_domain"/>
</dbReference>
<dbReference type="GO" id="GO:0031573">
    <property type="term" value="P:mitotic intra-S DNA damage checkpoint signaling"/>
    <property type="evidence" value="ECO:0007669"/>
    <property type="project" value="EnsemblFungi"/>
</dbReference>
<dbReference type="GO" id="GO:0010947">
    <property type="term" value="P:negative regulation of meiotic joint molecule formation"/>
    <property type="evidence" value="ECO:0007669"/>
    <property type="project" value="EnsemblFungi"/>
</dbReference>
<feature type="region of interest" description="Disordered" evidence="12">
    <location>
        <begin position="255"/>
        <end position="274"/>
    </location>
</feature>
<feature type="region of interest" description="Disordered" evidence="12">
    <location>
        <begin position="330"/>
        <end position="351"/>
    </location>
</feature>
<dbReference type="GO" id="GO:0005730">
    <property type="term" value="C:nucleolus"/>
    <property type="evidence" value="ECO:0007669"/>
    <property type="project" value="EnsemblFungi"/>
</dbReference>
<feature type="non-terminal residue" evidence="15">
    <location>
        <position position="1"/>
    </location>
</feature>
<evidence type="ECO:0000259" key="13">
    <source>
        <dbReference type="PROSITE" id="PS51192"/>
    </source>
</evidence>
<dbReference type="Proteomes" id="UP000095085">
    <property type="component" value="Unassembled WGS sequence"/>
</dbReference>
<dbReference type="InterPro" id="IPR004589">
    <property type="entry name" value="DNA_helicase_ATP-dep_RecQ"/>
</dbReference>
<feature type="region of interest" description="Disordered" evidence="12">
    <location>
        <begin position="1096"/>
        <end position="1134"/>
    </location>
</feature>
<dbReference type="Pfam" id="PF11408">
    <property type="entry name" value="Helicase_Sgs1"/>
    <property type="match status" value="1"/>
</dbReference>
<dbReference type="Gene3D" id="1.10.150.80">
    <property type="entry name" value="HRDC domain"/>
    <property type="match status" value="1"/>
</dbReference>
<dbReference type="GO" id="GO:0045132">
    <property type="term" value="P:meiotic chromosome segregation"/>
    <property type="evidence" value="ECO:0007669"/>
    <property type="project" value="EnsemblFungi"/>
</dbReference>
<dbReference type="SMART" id="SM00490">
    <property type="entry name" value="HELICc"/>
    <property type="match status" value="1"/>
</dbReference>
<dbReference type="InterPro" id="IPR001650">
    <property type="entry name" value="Helicase_C-like"/>
</dbReference>
<sequence length="1134" mass="130083">KKTKPNDLGKDDVQLLQDYIRICEAKINLLNEKNSITESTSISVDDKQKFFNLKFKPRFDKINNNQVKLRSKLLFLNNDSIDDTDLINSLSENPSPAKQDSLNQLDGIDFTSDFSDTNIDDAPPSPNQLKMNLEEARQIVLNTKSNHPPPPAPLPHSDNDDEDDFGNNTFEGLYTPPNEADDNYDLSDFIDDNDDASVDDSYRETQVRLESENNNIIVDDDEINNLKLSQDVADKLGVNYNVANSEIDLVSDVDDNSTMNDKKPNLEEKEFEDTVEEIDDLDCTTQFNQERELNNHDIIEISSDDDDDDDDIGNRNDDEIDEIVSSSIPTFPAKTQKPIPISNDSDFGDTDDEELLELMNNNSSKSTLPSSTQLPQDIPPGSEPFIKDVYSVLLRVFKLPDFRPNQLTAITSALMGKDVFVLMPTGGGKSLCYQLPALIKSGKTKGTTIVISPLISLMQDQVQHLINKNIKASMISSRDNEREKNSAIKFFKDGLLDLVYLSPEMINTSTRIQNIIDKLFQQNLLARVVVDEAHCVSSWGHDFRPDYKNMNMFKQKYPSLPLMALTATANEKVRLDIIHHLNMDDPILLKQSFNRTNLYYEVRPKISGYLDWIKDYISTKQKNKSGIIYCHSKQLCETTSDKLNSWGIKASFYHAGLDPNERFKIQQLWQNNHLQVICATIAFGMGIDKPDVRYVIHLFIPRNLEGYYQETGRAGRDGKPSECYLFFHSRDAVTIQNFIQRDDSLDDIGKESHSAKLRQVKQYCENISDCRRQQVLLYFNEKFDPKNCNKNCDNCARSNKVKTIEKDFTEHAKNILLMVKSIQNQNVTMLQFQDIYKGSRNAKILQSNFHYNEYHGKGSILNKIEIERIFFHLICESYLVEYQIMKGGFASNYLKLGRKANLILEKGAKVIIMISEESLYNSRPNSNKKRAPALNRSNTFAAGSTNINLNEFRFNSFVSAREELIEQNSSNKGSIIELPNNEFSKEIDEGNKQHVEFCYKELNNLRIQKSFELGYGQSNNFINEPTLKDMSIKLPTNKKDFIKLKNLNKDQQEYFMHFKKLLMQLSRERKKISNGTQDKSPYFNTSEQDQQILNELRNTYSQNKTQSRTSGTQNRSSQNKHRVHKPKKSSQRSQ</sequence>
<dbReference type="STRING" id="984485.A0A1E4RFM3"/>
<name>A0A1E4RFM3_9ASCO</name>
<keyword evidence="16" id="KW-1185">Reference proteome</keyword>
<dbReference type="InterPro" id="IPR010997">
    <property type="entry name" value="HRDC-like_sf"/>
</dbReference>
<dbReference type="GO" id="GO:0006265">
    <property type="term" value="P:DNA topological change"/>
    <property type="evidence" value="ECO:0007669"/>
    <property type="project" value="EnsemblFungi"/>
</dbReference>
<dbReference type="SUPFAM" id="SSF46785">
    <property type="entry name" value="Winged helix' DNA-binding domain"/>
    <property type="match status" value="1"/>
</dbReference>
<dbReference type="SUPFAM" id="SSF47819">
    <property type="entry name" value="HRDC-like"/>
    <property type="match status" value="1"/>
</dbReference>
<reference evidence="16" key="1">
    <citation type="submission" date="2016-05" db="EMBL/GenBank/DDBJ databases">
        <title>Comparative genomics of biotechnologically important yeasts.</title>
        <authorList>
            <consortium name="DOE Joint Genome Institute"/>
            <person name="Riley R."/>
            <person name="Haridas S."/>
            <person name="Wolfe K.H."/>
            <person name="Lopes M.R."/>
            <person name="Hittinger C.T."/>
            <person name="Goker M."/>
            <person name="Salamov A."/>
            <person name="Wisecaver J."/>
            <person name="Long T.M."/>
            <person name="Aerts A.L."/>
            <person name="Barry K."/>
            <person name="Choi C."/>
            <person name="Clum A."/>
            <person name="Coughlan A.Y."/>
            <person name="Deshpande S."/>
            <person name="Douglass A.P."/>
            <person name="Hanson S.J."/>
            <person name="Klenk H.-P."/>
            <person name="Labutti K."/>
            <person name="Lapidus A."/>
            <person name="Lindquist E."/>
            <person name="Lipzen A."/>
            <person name="Meier-Kolthoff J.P."/>
            <person name="Ohm R.A."/>
            <person name="Otillar R.P."/>
            <person name="Pangilinan J."/>
            <person name="Peng Y."/>
            <person name="Rokas A."/>
            <person name="Rosa C.A."/>
            <person name="Scheuner C."/>
            <person name="Sibirny A.A."/>
            <person name="Slot J.C."/>
            <person name="Stielow J.B."/>
            <person name="Sun H."/>
            <person name="Kurtzman C.P."/>
            <person name="Blackwell M."/>
            <person name="Grigoriev I.V."/>
            <person name="Jeffries T.W."/>
        </authorList>
    </citation>
    <scope>NUCLEOTIDE SEQUENCE [LARGE SCALE GENOMIC DNA]</scope>
    <source>
        <strain evidence="16">NRRL Y-1933</strain>
    </source>
</reference>
<proteinExistence type="inferred from homology"/>
<comment type="catalytic activity">
    <reaction evidence="10">
        <text>Couples ATP hydrolysis with the unwinding of duplex DNA by translocating in the 3'-5' direction.</text>
        <dbReference type="EC" id="5.6.2.4"/>
    </reaction>
</comment>
<dbReference type="GO" id="GO:0000706">
    <property type="term" value="P:meiotic DNA double-strand break processing"/>
    <property type="evidence" value="ECO:0007669"/>
    <property type="project" value="EnsemblFungi"/>
</dbReference>
<keyword evidence="8" id="KW-0413">Isomerase</keyword>
<dbReference type="GO" id="GO:0044818">
    <property type="term" value="P:mitotic G2/M transition checkpoint"/>
    <property type="evidence" value="ECO:0007669"/>
    <property type="project" value="EnsemblFungi"/>
</dbReference>
<keyword evidence="3" id="KW-0547">Nucleotide-binding</keyword>
<dbReference type="FunFam" id="3.40.50.300:FF:000340">
    <property type="entry name" value="Bloom syndrome, RecQ helicase"/>
    <property type="match status" value="1"/>
</dbReference>
<dbReference type="RefSeq" id="XP_020075131.1">
    <property type="nucleotide sequence ID" value="XM_020223941.1"/>
</dbReference>
<dbReference type="CDD" id="cd17920">
    <property type="entry name" value="DEXHc_RecQ"/>
    <property type="match status" value="1"/>
</dbReference>
<evidence type="ECO:0000256" key="4">
    <source>
        <dbReference type="ARBA" id="ARBA00022801"/>
    </source>
</evidence>
<feature type="domain" description="Helicase ATP-binding" evidence="13">
    <location>
        <begin position="410"/>
        <end position="587"/>
    </location>
</feature>
<dbReference type="InterPro" id="IPR036388">
    <property type="entry name" value="WH-like_DNA-bd_sf"/>
</dbReference>
<keyword evidence="6" id="KW-0067">ATP-binding</keyword>
<dbReference type="NCBIfam" id="TIGR00614">
    <property type="entry name" value="recQ_fam"/>
    <property type="match status" value="1"/>
</dbReference>
<feature type="compositionally biased region" description="Basic residues" evidence="12">
    <location>
        <begin position="1118"/>
        <end position="1134"/>
    </location>
</feature>
<dbReference type="GO" id="GO:0031860">
    <property type="term" value="P:telomeric 3' overhang formation"/>
    <property type="evidence" value="ECO:0007669"/>
    <property type="project" value="EnsemblFungi"/>
</dbReference>
<dbReference type="SMART" id="SM00956">
    <property type="entry name" value="RQC"/>
    <property type="match status" value="1"/>
</dbReference>
<evidence type="ECO:0000313" key="16">
    <source>
        <dbReference type="Proteomes" id="UP000095085"/>
    </source>
</evidence>
<dbReference type="GO" id="GO:0000724">
    <property type="term" value="P:double-strand break repair via homologous recombination"/>
    <property type="evidence" value="ECO:0007669"/>
    <property type="project" value="EnsemblFungi"/>
</dbReference>
<evidence type="ECO:0000256" key="7">
    <source>
        <dbReference type="ARBA" id="ARBA00023125"/>
    </source>
</evidence>
<dbReference type="GO" id="GO:0007534">
    <property type="term" value="P:gene conversion at mating-type locus"/>
    <property type="evidence" value="ECO:0007669"/>
    <property type="project" value="EnsemblFungi"/>
</dbReference>
<dbReference type="PANTHER" id="PTHR13710">
    <property type="entry name" value="DNA HELICASE RECQ FAMILY MEMBER"/>
    <property type="match status" value="1"/>
</dbReference>
<dbReference type="PANTHER" id="PTHR13710:SF153">
    <property type="entry name" value="RECQ-LIKE DNA HELICASE BLM"/>
    <property type="match status" value="1"/>
</dbReference>
<dbReference type="Gene3D" id="1.10.10.10">
    <property type="entry name" value="Winged helix-like DNA-binding domain superfamily/Winged helix DNA-binding domain"/>
    <property type="match status" value="1"/>
</dbReference>
<keyword evidence="5 15" id="KW-0347">Helicase</keyword>
<dbReference type="GO" id="GO:0009378">
    <property type="term" value="F:four-way junction helicase activity"/>
    <property type="evidence" value="ECO:0007669"/>
    <property type="project" value="TreeGrafter"/>
</dbReference>
<protein>
    <recommendedName>
        <fullName evidence="11">DNA 3'-5' helicase</fullName>
        <ecNumber evidence="11">5.6.2.4</ecNumber>
    </recommendedName>
</protein>
<dbReference type="CDD" id="cd18794">
    <property type="entry name" value="SF2_C_RecQ"/>
    <property type="match status" value="1"/>
</dbReference>
<dbReference type="PROSITE" id="PS51194">
    <property type="entry name" value="HELICASE_CTER"/>
    <property type="match status" value="1"/>
</dbReference>
<dbReference type="GO" id="GO:0044547">
    <property type="term" value="F:DNA topoisomerase binding"/>
    <property type="evidence" value="ECO:0007669"/>
    <property type="project" value="EnsemblFungi"/>
</dbReference>
<evidence type="ECO:0000256" key="8">
    <source>
        <dbReference type="ARBA" id="ARBA00023235"/>
    </source>
</evidence>
<evidence type="ECO:0000256" key="11">
    <source>
        <dbReference type="ARBA" id="ARBA00034808"/>
    </source>
</evidence>
<dbReference type="SUPFAM" id="SSF52540">
    <property type="entry name" value="P-loop containing nucleoside triphosphate hydrolases"/>
    <property type="match status" value="2"/>
</dbReference>
<gene>
    <name evidence="15" type="ORF">HYPBUDRAFT_95403</name>
</gene>
<dbReference type="GO" id="GO:0005737">
    <property type="term" value="C:cytoplasm"/>
    <property type="evidence" value="ECO:0007669"/>
    <property type="project" value="TreeGrafter"/>
</dbReference>
<evidence type="ECO:0000256" key="9">
    <source>
        <dbReference type="ARBA" id="ARBA00023242"/>
    </source>
</evidence>
<dbReference type="GO" id="GO:0016787">
    <property type="term" value="F:hydrolase activity"/>
    <property type="evidence" value="ECO:0007669"/>
    <property type="project" value="UniProtKB-KW"/>
</dbReference>
<dbReference type="EC" id="5.6.2.4" evidence="11"/>
<evidence type="ECO:0000256" key="5">
    <source>
        <dbReference type="ARBA" id="ARBA00022806"/>
    </source>
</evidence>
<dbReference type="PROSITE" id="PS00690">
    <property type="entry name" value="DEAH_ATP_HELICASE"/>
    <property type="match status" value="1"/>
</dbReference>
<feature type="region of interest" description="Disordered" evidence="12">
    <location>
        <begin position="294"/>
        <end position="317"/>
    </location>
</feature>
<dbReference type="Pfam" id="PF09382">
    <property type="entry name" value="RQC"/>
    <property type="match status" value="1"/>
</dbReference>
<keyword evidence="9" id="KW-0539">Nucleus</keyword>
<organism evidence="15 16">
    <name type="scientific">Hyphopichia burtonii NRRL Y-1933</name>
    <dbReference type="NCBI Taxonomy" id="984485"/>
    <lineage>
        <taxon>Eukaryota</taxon>
        <taxon>Fungi</taxon>
        <taxon>Dikarya</taxon>
        <taxon>Ascomycota</taxon>
        <taxon>Saccharomycotina</taxon>
        <taxon>Pichiomycetes</taxon>
        <taxon>Debaryomycetaceae</taxon>
        <taxon>Hyphopichia</taxon>
    </lineage>
</organism>
<dbReference type="PROSITE" id="PS51192">
    <property type="entry name" value="HELICASE_ATP_BIND_1"/>
    <property type="match status" value="1"/>
</dbReference>
<dbReference type="InterPro" id="IPR011545">
    <property type="entry name" value="DEAD/DEAH_box_helicase_dom"/>
</dbReference>
<dbReference type="InterPro" id="IPR032284">
    <property type="entry name" value="RecQ_Zn-bd"/>
</dbReference>